<organism evidence="2 3">
    <name type="scientific">Aestuariispira insulae</name>
    <dbReference type="NCBI Taxonomy" id="1461337"/>
    <lineage>
        <taxon>Bacteria</taxon>
        <taxon>Pseudomonadati</taxon>
        <taxon>Pseudomonadota</taxon>
        <taxon>Alphaproteobacteria</taxon>
        <taxon>Rhodospirillales</taxon>
        <taxon>Kiloniellaceae</taxon>
        <taxon>Aestuariispira</taxon>
    </lineage>
</organism>
<feature type="transmembrane region" description="Helical" evidence="1">
    <location>
        <begin position="139"/>
        <end position="161"/>
    </location>
</feature>
<evidence type="ECO:0000256" key="1">
    <source>
        <dbReference type="SAM" id="Phobius"/>
    </source>
</evidence>
<keyword evidence="1" id="KW-0812">Transmembrane</keyword>
<comment type="caution">
    <text evidence="2">The sequence shown here is derived from an EMBL/GenBank/DDBJ whole genome shotgun (WGS) entry which is preliminary data.</text>
</comment>
<feature type="transmembrane region" description="Helical" evidence="1">
    <location>
        <begin position="12"/>
        <end position="33"/>
    </location>
</feature>
<name>A0A3D9HWG4_9PROT</name>
<feature type="transmembrane region" description="Helical" evidence="1">
    <location>
        <begin position="60"/>
        <end position="83"/>
    </location>
</feature>
<evidence type="ECO:0008006" key="4">
    <source>
        <dbReference type="Google" id="ProtNLM"/>
    </source>
</evidence>
<dbReference type="RefSeq" id="WP_115934946.1">
    <property type="nucleotide sequence ID" value="NZ_QRDW01000001.1"/>
</dbReference>
<dbReference type="EMBL" id="QRDW01000001">
    <property type="protein sequence ID" value="RED53842.1"/>
    <property type="molecule type" value="Genomic_DNA"/>
</dbReference>
<evidence type="ECO:0000313" key="3">
    <source>
        <dbReference type="Proteomes" id="UP000256845"/>
    </source>
</evidence>
<keyword evidence="1" id="KW-0472">Membrane</keyword>
<sequence length="179" mass="20060">MREQKIAQLVSILRWMVYLVVIVQIGTVATLFLSDDKIYFVMADGIWSQRISTLNAADQLFVSTVLVMPVAVFLWGVSQIALLCKLFEAGMIFSLDAVQSFKRFSIALVMVALAQTAVVPLLIVYLYNRDVLPAIPEPVPGQILSVLRADIFLVGVLFWLISKIVETVMEMKSEYELTV</sequence>
<gene>
    <name evidence="2" type="ORF">DFP90_101641</name>
</gene>
<dbReference type="AlphaFoldDB" id="A0A3D9HWG4"/>
<protein>
    <recommendedName>
        <fullName evidence="4">DUF2975 family protein</fullName>
    </recommendedName>
</protein>
<keyword evidence="1" id="KW-1133">Transmembrane helix</keyword>
<accession>A0A3D9HWG4</accession>
<evidence type="ECO:0000313" key="2">
    <source>
        <dbReference type="EMBL" id="RED53842.1"/>
    </source>
</evidence>
<keyword evidence="3" id="KW-1185">Reference proteome</keyword>
<reference evidence="2 3" key="1">
    <citation type="submission" date="2018-07" db="EMBL/GenBank/DDBJ databases">
        <title>Genomic Encyclopedia of Type Strains, Phase III (KMG-III): the genomes of soil and plant-associated and newly described type strains.</title>
        <authorList>
            <person name="Whitman W."/>
        </authorList>
    </citation>
    <scope>NUCLEOTIDE SEQUENCE [LARGE SCALE GENOMIC DNA]</scope>
    <source>
        <strain evidence="2 3">CECT 8488</strain>
    </source>
</reference>
<dbReference type="Proteomes" id="UP000256845">
    <property type="component" value="Unassembled WGS sequence"/>
</dbReference>
<proteinExistence type="predicted"/>
<feature type="transmembrane region" description="Helical" evidence="1">
    <location>
        <begin position="104"/>
        <end position="127"/>
    </location>
</feature>